<gene>
    <name evidence="11" type="ORF">ACJIZ3_014020</name>
</gene>
<evidence type="ECO:0000256" key="8">
    <source>
        <dbReference type="ARBA" id="ARBA00022840"/>
    </source>
</evidence>
<evidence type="ECO:0000256" key="1">
    <source>
        <dbReference type="ARBA" id="ARBA00004496"/>
    </source>
</evidence>
<evidence type="ECO:0000256" key="7">
    <source>
        <dbReference type="ARBA" id="ARBA00022821"/>
    </source>
</evidence>
<dbReference type="Gene3D" id="3.40.50.300">
    <property type="entry name" value="P-loop containing nucleotide triphosphate hydrolases"/>
    <property type="match status" value="1"/>
</dbReference>
<dbReference type="InterPro" id="IPR042197">
    <property type="entry name" value="Apaf_helical"/>
</dbReference>
<dbReference type="Pfam" id="PF00931">
    <property type="entry name" value="NB-ARC"/>
    <property type="match status" value="1"/>
</dbReference>
<comment type="caution">
    <text evidence="11">The sequence shown here is derived from an EMBL/GenBank/DDBJ whole genome shotgun (WGS) entry which is preliminary data.</text>
</comment>
<dbReference type="FunFam" id="1.10.10.10:FF:000322">
    <property type="entry name" value="Probable disease resistance protein At1g63360"/>
    <property type="match status" value="1"/>
</dbReference>
<proteinExistence type="inferred from homology"/>
<dbReference type="Gene3D" id="1.10.8.430">
    <property type="entry name" value="Helical domain of apoptotic protease-activating factors"/>
    <property type="match status" value="1"/>
</dbReference>
<feature type="domain" description="Disease resistance protein winged helix" evidence="10">
    <location>
        <begin position="431"/>
        <end position="505"/>
    </location>
</feature>
<evidence type="ECO:0000256" key="5">
    <source>
        <dbReference type="ARBA" id="ARBA00022737"/>
    </source>
</evidence>
<dbReference type="InterPro" id="IPR058922">
    <property type="entry name" value="WHD_DRP"/>
</dbReference>
<feature type="domain" description="NB-ARC" evidence="9">
    <location>
        <begin position="165"/>
        <end position="343"/>
    </location>
</feature>
<dbReference type="GO" id="GO:0005524">
    <property type="term" value="F:ATP binding"/>
    <property type="evidence" value="ECO:0007669"/>
    <property type="project" value="UniProtKB-KW"/>
</dbReference>
<evidence type="ECO:0000256" key="4">
    <source>
        <dbReference type="ARBA" id="ARBA00022614"/>
    </source>
</evidence>
<protein>
    <recommendedName>
        <fullName evidence="13">NB-ARC domain-containing protein</fullName>
    </recommendedName>
</protein>
<evidence type="ECO:0000313" key="12">
    <source>
        <dbReference type="Proteomes" id="UP001634393"/>
    </source>
</evidence>
<reference evidence="11 12" key="1">
    <citation type="submission" date="2024-12" db="EMBL/GenBank/DDBJ databases">
        <title>The unique morphological basis and parallel evolutionary history of personate flowers in Penstemon.</title>
        <authorList>
            <person name="Depatie T.H."/>
            <person name="Wessinger C.A."/>
        </authorList>
    </citation>
    <scope>NUCLEOTIDE SEQUENCE [LARGE SCALE GENOMIC DNA]</scope>
    <source>
        <strain evidence="11">WTNN_2</strain>
        <tissue evidence="11">Leaf</tissue>
    </source>
</reference>
<organism evidence="11 12">
    <name type="scientific">Penstemon smallii</name>
    <dbReference type="NCBI Taxonomy" id="265156"/>
    <lineage>
        <taxon>Eukaryota</taxon>
        <taxon>Viridiplantae</taxon>
        <taxon>Streptophyta</taxon>
        <taxon>Embryophyta</taxon>
        <taxon>Tracheophyta</taxon>
        <taxon>Spermatophyta</taxon>
        <taxon>Magnoliopsida</taxon>
        <taxon>eudicotyledons</taxon>
        <taxon>Gunneridae</taxon>
        <taxon>Pentapetalae</taxon>
        <taxon>asterids</taxon>
        <taxon>lamiids</taxon>
        <taxon>Lamiales</taxon>
        <taxon>Plantaginaceae</taxon>
        <taxon>Cheloneae</taxon>
        <taxon>Penstemon</taxon>
    </lineage>
</organism>
<dbReference type="InterPro" id="IPR002182">
    <property type="entry name" value="NB-ARC"/>
</dbReference>
<evidence type="ECO:0000259" key="9">
    <source>
        <dbReference type="Pfam" id="PF00931"/>
    </source>
</evidence>
<dbReference type="EMBL" id="JBJXBP010000008">
    <property type="protein sequence ID" value="KAL3812752.1"/>
    <property type="molecule type" value="Genomic_DNA"/>
</dbReference>
<dbReference type="InterPro" id="IPR036388">
    <property type="entry name" value="WH-like_DNA-bd_sf"/>
</dbReference>
<dbReference type="PRINTS" id="PR00364">
    <property type="entry name" value="DISEASERSIST"/>
</dbReference>
<dbReference type="InterPro" id="IPR027417">
    <property type="entry name" value="P-loop_NTPase"/>
</dbReference>
<comment type="subcellular location">
    <subcellularLocation>
        <location evidence="1">Cytoplasm</location>
    </subcellularLocation>
</comment>
<dbReference type="AlphaFoldDB" id="A0ABD3RKA1"/>
<evidence type="ECO:0000259" key="10">
    <source>
        <dbReference type="Pfam" id="PF23559"/>
    </source>
</evidence>
<accession>A0ABD3RKA1</accession>
<dbReference type="Gene3D" id="1.10.10.10">
    <property type="entry name" value="Winged helix-like DNA-binding domain superfamily/Winged helix DNA-binding domain"/>
    <property type="match status" value="1"/>
</dbReference>
<keyword evidence="3" id="KW-0963">Cytoplasm</keyword>
<evidence type="ECO:0000256" key="6">
    <source>
        <dbReference type="ARBA" id="ARBA00022741"/>
    </source>
</evidence>
<evidence type="ECO:0008006" key="13">
    <source>
        <dbReference type="Google" id="ProtNLM"/>
    </source>
</evidence>
<dbReference type="Proteomes" id="UP001634393">
    <property type="component" value="Unassembled WGS sequence"/>
</dbReference>
<dbReference type="Gene3D" id="1.20.5.4130">
    <property type="match status" value="1"/>
</dbReference>
<keyword evidence="12" id="KW-1185">Reference proteome</keyword>
<dbReference type="InterPro" id="IPR044974">
    <property type="entry name" value="Disease_R_plants"/>
</dbReference>
<dbReference type="FunFam" id="3.40.50.300:FF:001091">
    <property type="entry name" value="Probable disease resistance protein At1g61300"/>
    <property type="match status" value="1"/>
</dbReference>
<dbReference type="PANTHER" id="PTHR23155">
    <property type="entry name" value="DISEASE RESISTANCE PROTEIN RP"/>
    <property type="match status" value="1"/>
</dbReference>
<evidence type="ECO:0000256" key="2">
    <source>
        <dbReference type="ARBA" id="ARBA00008894"/>
    </source>
</evidence>
<keyword evidence="5" id="KW-0677">Repeat</keyword>
<dbReference type="GO" id="GO:0051607">
    <property type="term" value="P:defense response to virus"/>
    <property type="evidence" value="ECO:0007669"/>
    <property type="project" value="UniProtKB-ARBA"/>
</dbReference>
<keyword evidence="4" id="KW-0433">Leucine-rich repeat</keyword>
<dbReference type="GO" id="GO:0005737">
    <property type="term" value="C:cytoplasm"/>
    <property type="evidence" value="ECO:0007669"/>
    <property type="project" value="UniProtKB-SubCell"/>
</dbReference>
<keyword evidence="8" id="KW-0067">ATP-binding</keyword>
<sequence>MAVYASLVSLIHVIDRHQNPPPPYAFLTILQTQPLSDQVSFLLDFVENYSQIRSKDIQLLERRIVAAAYKAEDVIEGYRVFEIRERSGERVDEAYAKACEDLEKVVQEMDLITKDVLKIKPDSNEKNLKHDSIEAVGSSSSSSSSINNVIAKAGGKNTMVGFDDDLINLKEKLTTHQSDRLVLPIVGMGGIGKTTLATNTYNDPFVKSYFVIRAWVTVSQDYSFRKVILGLLYDTGLFKSSHENLEAFTSSMHDKSDGELGEKLHKALFERKYLIVLDDIWSITAWDEISKFLPDNGNGSRIMITTRLSILALSLGSLNHYHEMKFLDDDVSWNLLSEMVFDQGEQVVCPPELEKFGQIIAKNCRGLPLAIVVIGGLLKVSDKTREYWSEVAENVSFFVNEENDEQCLRILSLSYNELPIQLKSLFLYMAIFPEDSEVTVSMLIKLWVAEGFLKPPPPDIINKTLEKVAEKYFKDLINRNLIMVQKRDIRGNIKTCKIHDLLRDFCLREAHKERFLCIGNMYKDVTENIIGMRRLGIHSNTSFWDNEFSAMLEDLQSMSFARTVVLESSVIEPDFIFCYNLLRVLHANDSYVYHDFMPLHNSRYLAFSVVIFSD</sequence>
<dbReference type="SUPFAM" id="SSF52540">
    <property type="entry name" value="P-loop containing nucleoside triphosphate hydrolases"/>
    <property type="match status" value="1"/>
</dbReference>
<comment type="similarity">
    <text evidence="2">Belongs to the disease resistance NB-LRR family.</text>
</comment>
<dbReference type="PANTHER" id="PTHR23155:SF1152">
    <property type="entry name" value="AAA+ ATPASE DOMAIN-CONTAINING PROTEIN"/>
    <property type="match status" value="1"/>
</dbReference>
<evidence type="ECO:0000313" key="11">
    <source>
        <dbReference type="EMBL" id="KAL3812752.1"/>
    </source>
</evidence>
<keyword evidence="7" id="KW-0611">Plant defense</keyword>
<keyword evidence="6" id="KW-0547">Nucleotide-binding</keyword>
<name>A0ABD3RKA1_9LAMI</name>
<dbReference type="Pfam" id="PF23559">
    <property type="entry name" value="WHD_DRP"/>
    <property type="match status" value="1"/>
</dbReference>
<evidence type="ECO:0000256" key="3">
    <source>
        <dbReference type="ARBA" id="ARBA00022490"/>
    </source>
</evidence>